<reference evidence="3" key="1">
    <citation type="submission" date="2022-09" db="EMBL/GenBank/DDBJ databases">
        <title>Rhodovastum sp. nov. RN2-1 isolated from soil in Seongnam, South Korea.</title>
        <authorList>
            <person name="Le N.T."/>
        </authorList>
    </citation>
    <scope>NUCLEOTIDE SEQUENCE</scope>
    <source>
        <strain evidence="3">RN2-1</strain>
    </source>
</reference>
<evidence type="ECO:0000256" key="1">
    <source>
        <dbReference type="ARBA" id="ARBA00023002"/>
    </source>
</evidence>
<dbReference type="PRINTS" id="PR00069">
    <property type="entry name" value="ALDKETRDTASE"/>
</dbReference>
<protein>
    <submittedName>
        <fullName evidence="3">Aldo/keto reductase</fullName>
    </submittedName>
</protein>
<evidence type="ECO:0000313" key="4">
    <source>
        <dbReference type="Proteomes" id="UP001165679"/>
    </source>
</evidence>
<dbReference type="FunFam" id="3.20.20.100:FF:000004">
    <property type="entry name" value="Oxidoreductase, aldo/keto reductase"/>
    <property type="match status" value="1"/>
</dbReference>
<dbReference type="Pfam" id="PF00248">
    <property type="entry name" value="Aldo_ket_red"/>
    <property type="match status" value="1"/>
</dbReference>
<accession>A0AA41YSP0</accession>
<name>A0AA41YSP0_9PROT</name>
<feature type="domain" description="NADP-dependent oxidoreductase" evidence="2">
    <location>
        <begin position="40"/>
        <end position="340"/>
    </location>
</feature>
<dbReference type="GO" id="GO:0005829">
    <property type="term" value="C:cytosol"/>
    <property type="evidence" value="ECO:0007669"/>
    <property type="project" value="TreeGrafter"/>
</dbReference>
<evidence type="ECO:0000313" key="3">
    <source>
        <dbReference type="EMBL" id="MCW3474747.1"/>
    </source>
</evidence>
<dbReference type="CDD" id="cd19079">
    <property type="entry name" value="AKR_EcYajO-like"/>
    <property type="match status" value="1"/>
</dbReference>
<dbReference type="SUPFAM" id="SSF51430">
    <property type="entry name" value="NAD(P)-linked oxidoreductase"/>
    <property type="match status" value="1"/>
</dbReference>
<dbReference type="InterPro" id="IPR036812">
    <property type="entry name" value="NAD(P)_OxRdtase_dom_sf"/>
</dbReference>
<gene>
    <name evidence="3" type="ORF">OL599_09140</name>
</gene>
<dbReference type="EMBL" id="JAPDNT010000005">
    <property type="protein sequence ID" value="MCW3474747.1"/>
    <property type="molecule type" value="Genomic_DNA"/>
</dbReference>
<organism evidence="3 4">
    <name type="scientific">Limobrevibacterium gyesilva</name>
    <dbReference type="NCBI Taxonomy" id="2991712"/>
    <lineage>
        <taxon>Bacteria</taxon>
        <taxon>Pseudomonadati</taxon>
        <taxon>Pseudomonadota</taxon>
        <taxon>Alphaproteobacteria</taxon>
        <taxon>Acetobacterales</taxon>
        <taxon>Acetobacteraceae</taxon>
        <taxon>Limobrevibacterium</taxon>
    </lineage>
</organism>
<dbReference type="InterPro" id="IPR050523">
    <property type="entry name" value="AKR_Detox_Biosynth"/>
</dbReference>
<keyword evidence="4" id="KW-1185">Reference proteome</keyword>
<dbReference type="PANTHER" id="PTHR43364:SF4">
    <property type="entry name" value="NAD(P)-LINKED OXIDOREDUCTASE SUPERFAMILY PROTEIN"/>
    <property type="match status" value="1"/>
</dbReference>
<dbReference type="InterPro" id="IPR020471">
    <property type="entry name" value="AKR"/>
</dbReference>
<dbReference type="InterPro" id="IPR023210">
    <property type="entry name" value="NADP_OxRdtase_dom"/>
</dbReference>
<dbReference type="PANTHER" id="PTHR43364">
    <property type="entry name" value="NADH-SPECIFIC METHYLGLYOXAL REDUCTASE-RELATED"/>
    <property type="match status" value="1"/>
</dbReference>
<evidence type="ECO:0000259" key="2">
    <source>
        <dbReference type="Pfam" id="PF00248"/>
    </source>
</evidence>
<dbReference type="GO" id="GO:0016491">
    <property type="term" value="F:oxidoreductase activity"/>
    <property type="evidence" value="ECO:0007669"/>
    <property type="project" value="UniProtKB-KW"/>
</dbReference>
<dbReference type="Gene3D" id="3.20.20.100">
    <property type="entry name" value="NADP-dependent oxidoreductase domain"/>
    <property type="match status" value="1"/>
</dbReference>
<reference evidence="3" key="2">
    <citation type="submission" date="2022-10" db="EMBL/GenBank/DDBJ databases">
        <authorList>
            <person name="Trinh H.N."/>
        </authorList>
    </citation>
    <scope>NUCLEOTIDE SEQUENCE</scope>
    <source>
        <strain evidence="3">RN2-1</strain>
    </source>
</reference>
<sequence>MFALATSFCLMVYRTERAAQGASLSMDYVRFGRANLRISRLGLGAMGFGDPKWRAWVLPEDDARPIIRRAVEAGISFVDTCDFYSGGASEAVLGKVLWEFARRDEIVLATKAGNPMGKHANARGFSRKHLFAALDASLQRLKTDYVDLFQTHVWDAATDLDELVGAFGDIVRSGKALYVGATTMPTWSFVRSIALAERFGRAGFQSMQCEYNLCHREAERELLPFCRDQGIAVIPFSPMARGFLCADRRLPDTGTARHRSDDYTLKYYHRPGDFAVLEEVAAVARDHGVSPAQIALAWTLHQPGVTAPILGPTSVGHIDDAIAAMALRLGTDELAHLERAYQPRPPRGGGH</sequence>
<dbReference type="Proteomes" id="UP001165679">
    <property type="component" value="Unassembled WGS sequence"/>
</dbReference>
<proteinExistence type="predicted"/>
<keyword evidence="1" id="KW-0560">Oxidoreductase</keyword>
<dbReference type="AlphaFoldDB" id="A0AA41YSP0"/>
<dbReference type="RefSeq" id="WP_264713402.1">
    <property type="nucleotide sequence ID" value="NZ_JAPDNT010000005.1"/>
</dbReference>
<comment type="caution">
    <text evidence="3">The sequence shown here is derived from an EMBL/GenBank/DDBJ whole genome shotgun (WGS) entry which is preliminary data.</text>
</comment>